<name>A0A7W8N4I3_9BACT</name>
<dbReference type="AlphaFoldDB" id="A0A7W8N4I3"/>
<dbReference type="InterPro" id="IPR023214">
    <property type="entry name" value="HAD_sf"/>
</dbReference>
<dbReference type="PANTHER" id="PTHR10000">
    <property type="entry name" value="PHOSPHOSERINE PHOSPHATASE"/>
    <property type="match status" value="1"/>
</dbReference>
<sequence length="327" mass="35124">MRLIAVDMDGTLVGPDGRVSARNLAAMKLAEAAGVKVVVATGRRHSYAMKVLRGLGLREEDALISSNGTVTRTIGAQLLERTLLPVETARWLCGHVEEFRDALVLTFDKVREDGEDVRGALVVEHLAELNASIGRWVAANEPYIECVVPIERALEGEAPIQMMLCGTVERMRRAEARLLEHPGVSAVGVTPLSKDEVRRLENIGLTKGGITPQERAAGAEAALHRTEYPEGDLSIVDILPAGCSKGSALLRLAETHGVKAEEILAIGDNWNDVSMLEVAGQAVLMGNAPEDLKAMAAERGWVMGQRHDEDGVAQAIEAVLNGLPVTR</sequence>
<accession>A0A7W8N4I3</accession>
<dbReference type="Proteomes" id="UP000569092">
    <property type="component" value="Unassembled WGS sequence"/>
</dbReference>
<dbReference type="InterPro" id="IPR006379">
    <property type="entry name" value="HAD-SF_hydro_IIB"/>
</dbReference>
<dbReference type="GO" id="GO:0005829">
    <property type="term" value="C:cytosol"/>
    <property type="evidence" value="ECO:0007669"/>
    <property type="project" value="TreeGrafter"/>
</dbReference>
<evidence type="ECO:0000313" key="2">
    <source>
        <dbReference type="Proteomes" id="UP000569092"/>
    </source>
</evidence>
<comment type="caution">
    <text evidence="1">The sequence shown here is derived from an EMBL/GenBank/DDBJ whole genome shotgun (WGS) entry which is preliminary data.</text>
</comment>
<dbReference type="SUPFAM" id="SSF56784">
    <property type="entry name" value="HAD-like"/>
    <property type="match status" value="1"/>
</dbReference>
<evidence type="ECO:0000313" key="1">
    <source>
        <dbReference type="EMBL" id="MBB5345617.1"/>
    </source>
</evidence>
<protein>
    <recommendedName>
        <fullName evidence="3">HAD family phosphatase</fullName>
    </recommendedName>
</protein>
<gene>
    <name evidence="1" type="ORF">HDF10_003611</name>
</gene>
<proteinExistence type="predicted"/>
<dbReference type="PANTHER" id="PTHR10000:SF8">
    <property type="entry name" value="HAD SUPERFAMILY HYDROLASE-LIKE, TYPE 3"/>
    <property type="match status" value="1"/>
</dbReference>
<reference evidence="1 2" key="1">
    <citation type="submission" date="2020-08" db="EMBL/GenBank/DDBJ databases">
        <title>Genomic Encyclopedia of Type Strains, Phase IV (KMG-V): Genome sequencing to study the core and pangenomes of soil and plant-associated prokaryotes.</title>
        <authorList>
            <person name="Whitman W."/>
        </authorList>
    </citation>
    <scope>NUCLEOTIDE SEQUENCE [LARGE SCALE GENOMIC DNA]</scope>
    <source>
        <strain evidence="1 2">M8US30</strain>
    </source>
</reference>
<dbReference type="Gene3D" id="3.40.50.1000">
    <property type="entry name" value="HAD superfamily/HAD-like"/>
    <property type="match status" value="2"/>
</dbReference>
<evidence type="ECO:0008006" key="3">
    <source>
        <dbReference type="Google" id="ProtNLM"/>
    </source>
</evidence>
<organism evidence="1 2">
    <name type="scientific">Tunturiibacter lichenicola</name>
    <dbReference type="NCBI Taxonomy" id="2051959"/>
    <lineage>
        <taxon>Bacteria</taxon>
        <taxon>Pseudomonadati</taxon>
        <taxon>Acidobacteriota</taxon>
        <taxon>Terriglobia</taxon>
        <taxon>Terriglobales</taxon>
        <taxon>Acidobacteriaceae</taxon>
        <taxon>Tunturiibacter</taxon>
    </lineage>
</organism>
<dbReference type="Gene3D" id="3.30.1240.10">
    <property type="match status" value="1"/>
</dbReference>
<dbReference type="NCBIfam" id="TIGR01484">
    <property type="entry name" value="HAD-SF-IIB"/>
    <property type="match status" value="2"/>
</dbReference>
<dbReference type="Pfam" id="PF08282">
    <property type="entry name" value="Hydrolase_3"/>
    <property type="match status" value="2"/>
</dbReference>
<dbReference type="GO" id="GO:0016791">
    <property type="term" value="F:phosphatase activity"/>
    <property type="evidence" value="ECO:0007669"/>
    <property type="project" value="TreeGrafter"/>
</dbReference>
<dbReference type="EMBL" id="JACHDZ010000006">
    <property type="protein sequence ID" value="MBB5345617.1"/>
    <property type="molecule type" value="Genomic_DNA"/>
</dbReference>
<dbReference type="GO" id="GO:0000287">
    <property type="term" value="F:magnesium ion binding"/>
    <property type="evidence" value="ECO:0007669"/>
    <property type="project" value="TreeGrafter"/>
</dbReference>
<dbReference type="InterPro" id="IPR036412">
    <property type="entry name" value="HAD-like_sf"/>
</dbReference>